<accession>A0A9P7YXG6</accession>
<evidence type="ECO:0000313" key="2">
    <source>
        <dbReference type="Proteomes" id="UP000887226"/>
    </source>
</evidence>
<proteinExistence type="predicted"/>
<evidence type="ECO:0000313" key="1">
    <source>
        <dbReference type="EMBL" id="KAG9241540.1"/>
    </source>
</evidence>
<protein>
    <submittedName>
        <fullName evidence="1">Uncharacterized protein</fullName>
    </submittedName>
</protein>
<gene>
    <name evidence="1" type="ORF">BJ878DRAFT_520292</name>
</gene>
<sequence length="150" mass="17320">MKALTARNQHWLSGTLITRLRLFMVGRFNTKKSLSQRMNGPVPTNVVAYPNGDRRRLVNFITKCRKADPVTGEAFPPTIEFRHARGSLDAAHIMKWVEYCVGLVRLAHKYSLKEKAFRVTDWDCNISTWNLMEDMGLSQESIEYWMALEA</sequence>
<dbReference type="PANTHER" id="PTHR36847">
    <property type="entry name" value="AMIDOLIGASE ENZYME"/>
    <property type="match status" value="1"/>
</dbReference>
<reference evidence="1" key="1">
    <citation type="journal article" date="2021" name="IMA Fungus">
        <title>Genomic characterization of three marine fungi, including Emericellopsis atlantica sp. nov. with signatures of a generalist lifestyle and marine biomass degradation.</title>
        <authorList>
            <person name="Hagestad O.C."/>
            <person name="Hou L."/>
            <person name="Andersen J.H."/>
            <person name="Hansen E.H."/>
            <person name="Altermark B."/>
            <person name="Li C."/>
            <person name="Kuhnert E."/>
            <person name="Cox R.J."/>
            <person name="Crous P.W."/>
            <person name="Spatafora J.W."/>
            <person name="Lail K."/>
            <person name="Amirebrahimi M."/>
            <person name="Lipzen A."/>
            <person name="Pangilinan J."/>
            <person name="Andreopoulos W."/>
            <person name="Hayes R.D."/>
            <person name="Ng V."/>
            <person name="Grigoriev I.V."/>
            <person name="Jackson S.A."/>
            <person name="Sutton T.D.S."/>
            <person name="Dobson A.D.W."/>
            <person name="Rama T."/>
        </authorList>
    </citation>
    <scope>NUCLEOTIDE SEQUENCE</scope>
    <source>
        <strain evidence="1">TRa3180A</strain>
    </source>
</reference>
<comment type="caution">
    <text evidence="1">The sequence shown here is derived from an EMBL/GenBank/DDBJ whole genome shotgun (WGS) entry which is preliminary data.</text>
</comment>
<dbReference type="OrthoDB" id="412402at2759"/>
<organism evidence="1 2">
    <name type="scientific">Calycina marina</name>
    <dbReference type="NCBI Taxonomy" id="1763456"/>
    <lineage>
        <taxon>Eukaryota</taxon>
        <taxon>Fungi</taxon>
        <taxon>Dikarya</taxon>
        <taxon>Ascomycota</taxon>
        <taxon>Pezizomycotina</taxon>
        <taxon>Leotiomycetes</taxon>
        <taxon>Helotiales</taxon>
        <taxon>Pezizellaceae</taxon>
        <taxon>Calycina</taxon>
    </lineage>
</organism>
<dbReference type="EMBL" id="MU254197">
    <property type="protein sequence ID" value="KAG9241540.1"/>
    <property type="molecule type" value="Genomic_DNA"/>
</dbReference>
<dbReference type="Proteomes" id="UP000887226">
    <property type="component" value="Unassembled WGS sequence"/>
</dbReference>
<dbReference type="AlphaFoldDB" id="A0A9P7YXG6"/>
<dbReference type="PANTHER" id="PTHR36847:SF1">
    <property type="entry name" value="AMIDOLIGASE ENZYME"/>
    <property type="match status" value="1"/>
</dbReference>
<keyword evidence="2" id="KW-1185">Reference proteome</keyword>
<name>A0A9P7YXG6_9HELO</name>